<accession>A0ABR4BEH6</accession>
<protein>
    <recommendedName>
        <fullName evidence="8">Rhodopsin domain-containing protein</fullName>
    </recommendedName>
</protein>
<keyword evidence="3 7" id="KW-1133">Transmembrane helix</keyword>
<reference evidence="9 10" key="1">
    <citation type="submission" date="2024-09" db="EMBL/GenBank/DDBJ databases">
        <title>Rethinking Asexuality: The Enigmatic Case of Functional Sexual Genes in Lepraria (Stereocaulaceae).</title>
        <authorList>
            <person name="Doellman M."/>
            <person name="Sun Y."/>
            <person name="Barcenas-Pena A."/>
            <person name="Lumbsch H.T."/>
            <person name="Grewe F."/>
        </authorList>
    </citation>
    <scope>NUCLEOTIDE SEQUENCE [LARGE SCALE GENOMIC DNA]</scope>
    <source>
        <strain evidence="9 10">Grewe 0041</strain>
    </source>
</reference>
<evidence type="ECO:0000256" key="3">
    <source>
        <dbReference type="ARBA" id="ARBA00022989"/>
    </source>
</evidence>
<organism evidence="9 10">
    <name type="scientific">Lepraria finkii</name>
    <dbReference type="NCBI Taxonomy" id="1340010"/>
    <lineage>
        <taxon>Eukaryota</taxon>
        <taxon>Fungi</taxon>
        <taxon>Dikarya</taxon>
        <taxon>Ascomycota</taxon>
        <taxon>Pezizomycotina</taxon>
        <taxon>Lecanoromycetes</taxon>
        <taxon>OSLEUM clade</taxon>
        <taxon>Lecanoromycetidae</taxon>
        <taxon>Lecanorales</taxon>
        <taxon>Lecanorineae</taxon>
        <taxon>Stereocaulaceae</taxon>
        <taxon>Lepraria</taxon>
    </lineage>
</organism>
<feature type="region of interest" description="Disordered" evidence="6">
    <location>
        <begin position="307"/>
        <end position="345"/>
    </location>
</feature>
<comment type="similarity">
    <text evidence="5">Belongs to the SAT4 family.</text>
</comment>
<comment type="caution">
    <text evidence="9">The sequence shown here is derived from an EMBL/GenBank/DDBJ whole genome shotgun (WGS) entry which is preliminary data.</text>
</comment>
<sequence>MATVPTPAELQYQQENINDTQVPGLIAASVVCLVLGVTSVTLRFWCRQMGRIKHECDDWLILCALLLTIVVVACELAGIKYGAGRHTIIMTEATTSYKPFTQILLSMEVIYNMATLCIKFSILYLYYRVFFVSRRFIYILWSVAAVIFIYSGIQGIGSLIQCLPLNSMWNPHVHRKCLVVSAADTVFGIANVTTDFIILILPMPLLWGLQTPLAQKFKLMGMFLLGGFVCFASIYRAIVVHNLTKNDPSWTDSQCLIWTAIELGTGIMSVCLPTYRPIFTKLVPKIKTKAASFGSGWDSDRSLELPVDMMTNSNPTSNNSEPDFQRSDSDSTLEIRPTRSRPSQS</sequence>
<feature type="domain" description="Rhodopsin" evidence="8">
    <location>
        <begin position="42"/>
        <end position="280"/>
    </location>
</feature>
<evidence type="ECO:0000256" key="4">
    <source>
        <dbReference type="ARBA" id="ARBA00023136"/>
    </source>
</evidence>
<dbReference type="Pfam" id="PF20684">
    <property type="entry name" value="Fung_rhodopsin"/>
    <property type="match status" value="1"/>
</dbReference>
<dbReference type="InterPro" id="IPR049326">
    <property type="entry name" value="Rhodopsin_dom_fungi"/>
</dbReference>
<dbReference type="EMBL" id="JBHFEH010000009">
    <property type="protein sequence ID" value="KAL2056055.1"/>
    <property type="molecule type" value="Genomic_DNA"/>
</dbReference>
<dbReference type="PANTHER" id="PTHR33048:SF47">
    <property type="entry name" value="INTEGRAL MEMBRANE PROTEIN-RELATED"/>
    <property type="match status" value="1"/>
</dbReference>
<keyword evidence="4 7" id="KW-0472">Membrane</keyword>
<feature type="transmembrane region" description="Helical" evidence="7">
    <location>
        <begin position="103"/>
        <end position="126"/>
    </location>
</feature>
<evidence type="ECO:0000259" key="8">
    <source>
        <dbReference type="Pfam" id="PF20684"/>
    </source>
</evidence>
<feature type="transmembrane region" description="Helical" evidence="7">
    <location>
        <begin position="219"/>
        <end position="236"/>
    </location>
</feature>
<feature type="compositionally biased region" description="Low complexity" evidence="6">
    <location>
        <begin position="311"/>
        <end position="320"/>
    </location>
</feature>
<evidence type="ECO:0000256" key="6">
    <source>
        <dbReference type="SAM" id="MobiDB-lite"/>
    </source>
</evidence>
<feature type="transmembrane region" description="Helical" evidence="7">
    <location>
        <begin position="256"/>
        <end position="275"/>
    </location>
</feature>
<proteinExistence type="inferred from homology"/>
<evidence type="ECO:0000313" key="9">
    <source>
        <dbReference type="EMBL" id="KAL2056055.1"/>
    </source>
</evidence>
<feature type="transmembrane region" description="Helical" evidence="7">
    <location>
        <begin position="25"/>
        <end position="46"/>
    </location>
</feature>
<feature type="transmembrane region" description="Helical" evidence="7">
    <location>
        <begin position="58"/>
        <end position="83"/>
    </location>
</feature>
<evidence type="ECO:0000256" key="1">
    <source>
        <dbReference type="ARBA" id="ARBA00004141"/>
    </source>
</evidence>
<keyword evidence="10" id="KW-1185">Reference proteome</keyword>
<gene>
    <name evidence="9" type="ORF">ABVK25_003697</name>
</gene>
<evidence type="ECO:0000313" key="10">
    <source>
        <dbReference type="Proteomes" id="UP001590951"/>
    </source>
</evidence>
<evidence type="ECO:0000256" key="7">
    <source>
        <dbReference type="SAM" id="Phobius"/>
    </source>
</evidence>
<feature type="transmembrane region" description="Helical" evidence="7">
    <location>
        <begin position="186"/>
        <end position="207"/>
    </location>
</feature>
<comment type="subcellular location">
    <subcellularLocation>
        <location evidence="1">Membrane</location>
        <topology evidence="1">Multi-pass membrane protein</topology>
    </subcellularLocation>
</comment>
<evidence type="ECO:0000256" key="2">
    <source>
        <dbReference type="ARBA" id="ARBA00022692"/>
    </source>
</evidence>
<evidence type="ECO:0000256" key="5">
    <source>
        <dbReference type="ARBA" id="ARBA00038359"/>
    </source>
</evidence>
<dbReference type="InterPro" id="IPR052337">
    <property type="entry name" value="SAT4-like"/>
</dbReference>
<feature type="transmembrane region" description="Helical" evidence="7">
    <location>
        <begin position="138"/>
        <end position="166"/>
    </location>
</feature>
<dbReference type="PANTHER" id="PTHR33048">
    <property type="entry name" value="PTH11-LIKE INTEGRAL MEMBRANE PROTEIN (AFU_ORTHOLOGUE AFUA_5G11245)"/>
    <property type="match status" value="1"/>
</dbReference>
<dbReference type="Proteomes" id="UP001590951">
    <property type="component" value="Unassembled WGS sequence"/>
</dbReference>
<keyword evidence="2 7" id="KW-0812">Transmembrane</keyword>
<name>A0ABR4BEH6_9LECA</name>